<evidence type="ECO:0000313" key="2">
    <source>
        <dbReference type="EMBL" id="OWV29456.1"/>
    </source>
</evidence>
<dbReference type="Proteomes" id="UP000197334">
    <property type="component" value="Unassembled WGS sequence"/>
</dbReference>
<accession>A0A246RZE1</accession>
<dbReference type="InterPro" id="IPR010064">
    <property type="entry name" value="HK97-gp10_tail"/>
</dbReference>
<proteinExistence type="predicted"/>
<comment type="caution">
    <text evidence="2">The sequence shown here is derived from an EMBL/GenBank/DDBJ whole genome shotgun (WGS) entry which is preliminary data.</text>
</comment>
<dbReference type="Pfam" id="PF04883">
    <property type="entry name" value="HK97-gp10_like"/>
    <property type="match status" value="1"/>
</dbReference>
<dbReference type="RefSeq" id="WP_088700345.1">
    <property type="nucleotide sequence ID" value="NZ_JPUA01000032.1"/>
</dbReference>
<dbReference type="AlphaFoldDB" id="A0A246RZE1"/>
<feature type="coiled-coil region" evidence="1">
    <location>
        <begin position="6"/>
        <end position="33"/>
    </location>
</feature>
<protein>
    <recommendedName>
        <fullName evidence="4">HK97 gp10 family phage protein</fullName>
    </recommendedName>
</protein>
<sequence>MSGFDFQLSADDLDRMERDLRDLEKNIKTRAVSAGLREVARPIRPAMKAGVTVRTGKLKRSIGTRALSKSFKQKHGLAPDDPALFIGAVTKQRGYAQDYKARLVEHGVDAGTREVRRNLKGHQRWKADGKYTFYSYHAPGMKAQPFMKPAFDKNASGAAGRFYEGLAAYLDRQRNRGQIL</sequence>
<evidence type="ECO:0000256" key="1">
    <source>
        <dbReference type="SAM" id="Coils"/>
    </source>
</evidence>
<keyword evidence="1" id="KW-0175">Coiled coil</keyword>
<dbReference type="NCBIfam" id="TIGR01725">
    <property type="entry name" value="phge_HK97_gp10"/>
    <property type="match status" value="1"/>
</dbReference>
<name>A0A246RZE1_9GAMM</name>
<dbReference type="EMBL" id="JPUA01000032">
    <property type="protein sequence ID" value="OWV29456.1"/>
    <property type="molecule type" value="Genomic_DNA"/>
</dbReference>
<evidence type="ECO:0008006" key="4">
    <source>
        <dbReference type="Google" id="ProtNLM"/>
    </source>
</evidence>
<dbReference type="OrthoDB" id="6162514at2"/>
<organism evidence="2 3">
    <name type="scientific">Halomonas campaniensis</name>
    <dbReference type="NCBI Taxonomy" id="213554"/>
    <lineage>
        <taxon>Bacteria</taxon>
        <taxon>Pseudomonadati</taxon>
        <taxon>Pseudomonadota</taxon>
        <taxon>Gammaproteobacteria</taxon>
        <taxon>Oceanospirillales</taxon>
        <taxon>Halomonadaceae</taxon>
        <taxon>Halomonas</taxon>
    </lineage>
</organism>
<evidence type="ECO:0000313" key="3">
    <source>
        <dbReference type="Proteomes" id="UP000197334"/>
    </source>
</evidence>
<keyword evidence="3" id="KW-1185">Reference proteome</keyword>
<gene>
    <name evidence="2" type="ORF">JI62_11620</name>
</gene>
<reference evidence="2 3" key="1">
    <citation type="submission" date="2014-08" db="EMBL/GenBank/DDBJ databases">
        <title>Draft genome sequence of a novel L-asparaginase producing marine bacterium, Halomonas campaniensis.</title>
        <authorList>
            <person name="Sundarakrishnan B."/>
            <person name="Moushumi Priya A."/>
            <person name="Raman G."/>
            <person name="Sakthivel N."/>
            <person name="Park S."/>
            <person name="Jayachandran S."/>
        </authorList>
    </citation>
    <scope>NUCLEOTIDE SEQUENCE [LARGE SCALE GENOMIC DNA]</scope>
    <source>
        <strain evidence="2 3">SK03</strain>
    </source>
</reference>